<dbReference type="RefSeq" id="XP_021866392.1">
    <property type="nucleotide sequence ID" value="XM_022010700.2"/>
</dbReference>
<sequence>MLLKMERRTNIGILVFITAFLALISKSNSQYRPAPTIPYPGYPALRPLCLSQFALVNHACSMLPYNPLTPPALPSPPPPPAPTAQPPCPPKNGHRHGHHHRHRHTSTSTTHVSAAADECCRWLKEVDTQCVCDLLVRLPIFLAKPSHDYTVVVSDDCSVTYQCPGRVMN</sequence>
<dbReference type="PANTHER" id="PTHR34377:SF3">
    <property type="entry name" value="TETRATRICOPEPTIDE REPEAT (TPR)-LIKE SUPERFAMILY PROTEIN"/>
    <property type="match status" value="1"/>
</dbReference>
<reference evidence="2" key="1">
    <citation type="journal article" date="2021" name="Nat. Commun.">
        <title>Genomic analyses provide insights into spinach domestication and the genetic basis of agronomic traits.</title>
        <authorList>
            <person name="Cai X."/>
            <person name="Sun X."/>
            <person name="Xu C."/>
            <person name="Sun H."/>
            <person name="Wang X."/>
            <person name="Ge C."/>
            <person name="Zhang Z."/>
            <person name="Wang Q."/>
            <person name="Fei Z."/>
            <person name="Jiao C."/>
            <person name="Wang Q."/>
        </authorList>
    </citation>
    <scope>NUCLEOTIDE SEQUENCE [LARGE SCALE GENOMIC DNA]</scope>
    <source>
        <strain evidence="2">cv. Varoflay</strain>
    </source>
</reference>
<dbReference type="Proteomes" id="UP000813463">
    <property type="component" value="Chromosome 1"/>
</dbReference>
<evidence type="ECO:0000256" key="1">
    <source>
        <dbReference type="SAM" id="MobiDB-lite"/>
    </source>
</evidence>
<organism evidence="2 3">
    <name type="scientific">Spinacia oleracea</name>
    <name type="common">Spinach</name>
    <dbReference type="NCBI Taxonomy" id="3562"/>
    <lineage>
        <taxon>Eukaryota</taxon>
        <taxon>Viridiplantae</taxon>
        <taxon>Streptophyta</taxon>
        <taxon>Embryophyta</taxon>
        <taxon>Tracheophyta</taxon>
        <taxon>Spermatophyta</taxon>
        <taxon>Magnoliopsida</taxon>
        <taxon>eudicotyledons</taxon>
        <taxon>Gunneridae</taxon>
        <taxon>Pentapetalae</taxon>
        <taxon>Caryophyllales</taxon>
        <taxon>Chenopodiaceae</taxon>
        <taxon>Chenopodioideae</taxon>
        <taxon>Anserineae</taxon>
        <taxon>Spinacia</taxon>
    </lineage>
</organism>
<feature type="compositionally biased region" description="Basic residues" evidence="1">
    <location>
        <begin position="92"/>
        <end position="105"/>
    </location>
</feature>
<feature type="region of interest" description="Disordered" evidence="1">
    <location>
        <begin position="71"/>
        <end position="109"/>
    </location>
</feature>
<keyword evidence="2" id="KW-1185">Reference proteome</keyword>
<gene>
    <name evidence="3" type="primary">LOC110805089</name>
</gene>
<feature type="compositionally biased region" description="Pro residues" evidence="1">
    <location>
        <begin position="71"/>
        <end position="90"/>
    </location>
</feature>
<protein>
    <recommendedName>
        <fullName evidence="4">Bifunctional inhibitor/plant lipid transfer protein/seed storage helical domain-containing protein</fullName>
    </recommendedName>
</protein>
<evidence type="ECO:0000313" key="3">
    <source>
        <dbReference type="RefSeq" id="XP_021866392.1"/>
    </source>
</evidence>
<dbReference type="PANTHER" id="PTHR34377">
    <property type="entry name" value="TETRATRICOPEPTIDE REPEAT (TPR)-LIKE SUPERFAMILY PROTEIN"/>
    <property type="match status" value="1"/>
</dbReference>
<dbReference type="GeneID" id="110805089"/>
<dbReference type="AlphaFoldDB" id="A0A9R0JEK3"/>
<accession>A0A9R0JEK3</accession>
<evidence type="ECO:0008006" key="4">
    <source>
        <dbReference type="Google" id="ProtNLM"/>
    </source>
</evidence>
<reference evidence="3" key="2">
    <citation type="submission" date="2025-08" db="UniProtKB">
        <authorList>
            <consortium name="RefSeq"/>
        </authorList>
    </citation>
    <scope>IDENTIFICATION</scope>
    <source>
        <tissue evidence="3">Leaf</tissue>
    </source>
</reference>
<name>A0A9R0JEK3_SPIOL</name>
<dbReference type="KEGG" id="soe:110805089"/>
<proteinExistence type="predicted"/>
<evidence type="ECO:0000313" key="2">
    <source>
        <dbReference type="Proteomes" id="UP000813463"/>
    </source>
</evidence>